<dbReference type="GO" id="GO:0005509">
    <property type="term" value="F:calcium ion binding"/>
    <property type="evidence" value="ECO:0007669"/>
    <property type="project" value="InterPro"/>
</dbReference>
<evidence type="ECO:0000313" key="3">
    <source>
        <dbReference type="EMBL" id="PCJ23430.1"/>
    </source>
</evidence>
<dbReference type="InterPro" id="IPR008859">
    <property type="entry name" value="Thrombospondin_C"/>
</dbReference>
<comment type="caution">
    <text evidence="3">The sequence shown here is derived from an EMBL/GenBank/DDBJ whole genome shotgun (WGS) entry which is preliminary data.</text>
</comment>
<accession>A0A2A5AWD5</accession>
<dbReference type="InterPro" id="IPR013424">
    <property type="entry name" value="Ice-binding_C"/>
</dbReference>
<dbReference type="InterPro" id="IPR013320">
    <property type="entry name" value="ConA-like_dom_sf"/>
</dbReference>
<dbReference type="EMBL" id="NVVJ01000039">
    <property type="protein sequence ID" value="PCJ23430.1"/>
    <property type="molecule type" value="Genomic_DNA"/>
</dbReference>
<reference evidence="4" key="1">
    <citation type="submission" date="2017-08" db="EMBL/GenBank/DDBJ databases">
        <title>A dynamic microbial community with high functional redundancy inhabits the cold, oxic subseafloor aquifer.</title>
        <authorList>
            <person name="Tully B.J."/>
            <person name="Wheat C.G."/>
            <person name="Glazer B.T."/>
            <person name="Huber J.A."/>
        </authorList>
    </citation>
    <scope>NUCLEOTIDE SEQUENCE [LARGE SCALE GENOMIC DNA]</scope>
</reference>
<dbReference type="Gene3D" id="2.60.120.200">
    <property type="match status" value="1"/>
</dbReference>
<evidence type="ECO:0000259" key="2">
    <source>
        <dbReference type="PROSITE" id="PS51236"/>
    </source>
</evidence>
<evidence type="ECO:0000313" key="4">
    <source>
        <dbReference type="Proteomes" id="UP000218327"/>
    </source>
</evidence>
<organism evidence="3 4">
    <name type="scientific">SAR86 cluster bacterium</name>
    <dbReference type="NCBI Taxonomy" id="2030880"/>
    <lineage>
        <taxon>Bacteria</taxon>
        <taxon>Pseudomonadati</taxon>
        <taxon>Pseudomonadota</taxon>
        <taxon>Gammaproteobacteria</taxon>
        <taxon>SAR86 cluster</taxon>
    </lineage>
</organism>
<name>A0A2A5AWD5_9GAMM</name>
<dbReference type="GO" id="GO:0005576">
    <property type="term" value="C:extracellular region"/>
    <property type="evidence" value="ECO:0007669"/>
    <property type="project" value="InterPro"/>
</dbReference>
<dbReference type="Pfam" id="PF07589">
    <property type="entry name" value="PEP-CTERM"/>
    <property type="match status" value="1"/>
</dbReference>
<feature type="signal peptide" evidence="1">
    <location>
        <begin position="1"/>
        <end position="22"/>
    </location>
</feature>
<sequence>MNYFLKRAVIVIVGFVAVSANATPVDLSSWTAEGPGAWSLLSGNTAVRQSVNTNPSVFYNGADSQGLQLSGEITVQTSGDDDFIGFVLGYSSGDLANSSADYMLIDWKQADQNYSNWGVGLAGLSISHVSGALGPNSGAWSHNPANNVTELQRATNLGSTGWTDNQTYSFELVFTSNLIEVYVDNVKEISLSGSFNNGSFGFYNFSQSQVLYAGIEEAVAQVPEPSSIALFGLMLFGLGISRRRKITS</sequence>
<dbReference type="GO" id="GO:0007155">
    <property type="term" value="P:cell adhesion"/>
    <property type="evidence" value="ECO:0007669"/>
    <property type="project" value="InterPro"/>
</dbReference>
<dbReference type="Pfam" id="PF05735">
    <property type="entry name" value="TSP_C"/>
    <property type="match status" value="1"/>
</dbReference>
<dbReference type="PROSITE" id="PS51236">
    <property type="entry name" value="TSP_CTER"/>
    <property type="match status" value="1"/>
</dbReference>
<feature type="domain" description="TSP C-terminal" evidence="2">
    <location>
        <begin position="18"/>
        <end position="224"/>
    </location>
</feature>
<feature type="chain" id="PRO_5013082531" evidence="1">
    <location>
        <begin position="23"/>
        <end position="248"/>
    </location>
</feature>
<dbReference type="Proteomes" id="UP000218327">
    <property type="component" value="Unassembled WGS sequence"/>
</dbReference>
<gene>
    <name evidence="3" type="ORF">COA96_11815</name>
</gene>
<dbReference type="NCBIfam" id="TIGR02595">
    <property type="entry name" value="PEP_CTERM"/>
    <property type="match status" value="1"/>
</dbReference>
<dbReference type="SUPFAM" id="SSF49899">
    <property type="entry name" value="Concanavalin A-like lectins/glucanases"/>
    <property type="match status" value="1"/>
</dbReference>
<dbReference type="AlphaFoldDB" id="A0A2A5AWD5"/>
<evidence type="ECO:0000256" key="1">
    <source>
        <dbReference type="SAM" id="SignalP"/>
    </source>
</evidence>
<proteinExistence type="predicted"/>
<protein>
    <submittedName>
        <fullName evidence="3">PEP-CTERM sorting domain-containing protein</fullName>
    </submittedName>
</protein>
<keyword evidence="1" id="KW-0732">Signal</keyword>